<evidence type="ECO:0008006" key="6">
    <source>
        <dbReference type="Google" id="ProtNLM"/>
    </source>
</evidence>
<evidence type="ECO:0000313" key="4">
    <source>
        <dbReference type="EMBL" id="TXG53071.1"/>
    </source>
</evidence>
<protein>
    <recommendedName>
        <fullName evidence="6">DYW domain-containing protein</fullName>
    </recommendedName>
</protein>
<organism evidence="4 5">
    <name type="scientific">Acer yangbiense</name>
    <dbReference type="NCBI Taxonomy" id="1000413"/>
    <lineage>
        <taxon>Eukaryota</taxon>
        <taxon>Viridiplantae</taxon>
        <taxon>Streptophyta</taxon>
        <taxon>Embryophyta</taxon>
        <taxon>Tracheophyta</taxon>
        <taxon>Spermatophyta</taxon>
        <taxon>Magnoliopsida</taxon>
        <taxon>eudicotyledons</taxon>
        <taxon>Gunneridae</taxon>
        <taxon>Pentapetalae</taxon>
        <taxon>rosids</taxon>
        <taxon>malvids</taxon>
        <taxon>Sapindales</taxon>
        <taxon>Sapindaceae</taxon>
        <taxon>Hippocastanoideae</taxon>
        <taxon>Acereae</taxon>
        <taxon>Acer</taxon>
    </lineage>
</organism>
<dbReference type="PANTHER" id="PTHR47926:SF479">
    <property type="entry name" value="PENTACOTRIPEPTIDE-REPEAT REGION OF PRORP DOMAIN-CONTAINING PROTEIN"/>
    <property type="match status" value="1"/>
</dbReference>
<reference evidence="5" key="1">
    <citation type="journal article" date="2019" name="Gigascience">
        <title>De novo genome assembly of the endangered Acer yangbiense, a plant species with extremely small populations endemic to Yunnan Province, China.</title>
        <authorList>
            <person name="Yang J."/>
            <person name="Wariss H.M."/>
            <person name="Tao L."/>
            <person name="Zhang R."/>
            <person name="Yun Q."/>
            <person name="Hollingsworth P."/>
            <person name="Dao Z."/>
            <person name="Luo G."/>
            <person name="Guo H."/>
            <person name="Ma Y."/>
            <person name="Sun W."/>
        </authorList>
    </citation>
    <scope>NUCLEOTIDE SEQUENCE [LARGE SCALE GENOMIC DNA]</scope>
    <source>
        <strain evidence="5">cv. Malutang</strain>
    </source>
</reference>
<evidence type="ECO:0000256" key="1">
    <source>
        <dbReference type="ARBA" id="ARBA00006643"/>
    </source>
</evidence>
<dbReference type="Proteomes" id="UP000323000">
    <property type="component" value="Chromosome 10"/>
</dbReference>
<dbReference type="AlphaFoldDB" id="A0A5C7H7Z9"/>
<dbReference type="Gene3D" id="1.25.40.10">
    <property type="entry name" value="Tetratricopeptide repeat domain"/>
    <property type="match status" value="4"/>
</dbReference>
<proteinExistence type="inferred from homology"/>
<dbReference type="InterPro" id="IPR046960">
    <property type="entry name" value="PPR_At4g14850-like_plant"/>
</dbReference>
<dbReference type="PROSITE" id="PS51375">
    <property type="entry name" value="PPR"/>
    <property type="match status" value="4"/>
</dbReference>
<dbReference type="Pfam" id="PF13041">
    <property type="entry name" value="PPR_2"/>
    <property type="match status" value="2"/>
</dbReference>
<evidence type="ECO:0000313" key="5">
    <source>
        <dbReference type="Proteomes" id="UP000323000"/>
    </source>
</evidence>
<dbReference type="FunFam" id="1.25.40.10:FF:000073">
    <property type="entry name" value="Pentatricopeptide repeat-containing protein chloroplastic"/>
    <property type="match status" value="1"/>
</dbReference>
<evidence type="ECO:0000256" key="3">
    <source>
        <dbReference type="PROSITE-ProRule" id="PRU00708"/>
    </source>
</evidence>
<feature type="repeat" description="PPR" evidence="3">
    <location>
        <begin position="211"/>
        <end position="245"/>
    </location>
</feature>
<dbReference type="GO" id="GO:0003723">
    <property type="term" value="F:RNA binding"/>
    <property type="evidence" value="ECO:0007669"/>
    <property type="project" value="InterPro"/>
</dbReference>
<comment type="similarity">
    <text evidence="1">Belongs to the PPR family. PCMP-H subfamily.</text>
</comment>
<dbReference type="NCBIfam" id="TIGR00756">
    <property type="entry name" value="PPR"/>
    <property type="match status" value="4"/>
</dbReference>
<dbReference type="FunFam" id="1.25.40.10:FF:001093">
    <property type="entry name" value="Pentatricopeptide repeat-containing protein At2g34400"/>
    <property type="match status" value="1"/>
</dbReference>
<sequence length="646" mass="73142">MNTYLKKALAINKASLSYYSQLIDRCLFLKSSVFAKIIHARLVKVGFNTHTYLGNRCLDLYSHFANIDDVFKLFQEIPNKNCISWNIFLKSLIKFDCLDSARNLFDEMPERDVVSWNSMISGYVSSGCFTYAFETFTEMQIAGVRPSGFTFSILLSTVPSACYGKQIHGSMIRSGVCLSNVVLGNSLIDMYGRLGFVGYAFAVFSNMKELDIISWNSLISGCLKSGYEEYALDRFRLMRSSGYSPDEYTVSTIITACSNLRNLGKGKQIFALCVKVGFVSNSIVLSASIDLFSKCNRLEYSIRLFEEVNRFDSAVIDSMISTYGRHGFEEDALQLFLLTLRDNFRPNEFTLSSILSSISTLPLEQGCQIHSLAIKLGFESDEVVASSLMEMYSRFGSVDSAMRIFVKMDTKDMISWNTIIMGLSCNGRVFQTLDMFKELLKEGQAPDRITLTGVLLACKYGGLIDEGMIIFSSMEKVYGVTPGYDHYACIIDLLCRVGKLKEAIDITNTMAYEPSYSIWESILRASAIHEDLSHTERVAERMMEMEPHSSLPYLVLAQQYERRGRLEAVVGMRKIARLKQTKKVTDCSCIGTKKHIYTFKADQLHHHGGKEIYLVLGLLTWEMEDEVCIYLDHYRLVSMSSEDQFL</sequence>
<feature type="repeat" description="PPR" evidence="3">
    <location>
        <begin position="412"/>
        <end position="446"/>
    </location>
</feature>
<dbReference type="InterPro" id="IPR011990">
    <property type="entry name" value="TPR-like_helical_dom_sf"/>
</dbReference>
<evidence type="ECO:0000256" key="2">
    <source>
        <dbReference type="ARBA" id="ARBA00022737"/>
    </source>
</evidence>
<dbReference type="Pfam" id="PF01535">
    <property type="entry name" value="PPR"/>
    <property type="match status" value="4"/>
</dbReference>
<dbReference type="GO" id="GO:0009451">
    <property type="term" value="P:RNA modification"/>
    <property type="evidence" value="ECO:0007669"/>
    <property type="project" value="InterPro"/>
</dbReference>
<name>A0A5C7H7Z9_9ROSI</name>
<accession>A0A5C7H7Z9</accession>
<keyword evidence="5" id="KW-1185">Reference proteome</keyword>
<feature type="repeat" description="PPR" evidence="3">
    <location>
        <begin position="312"/>
        <end position="346"/>
    </location>
</feature>
<comment type="caution">
    <text evidence="4">The sequence shown here is derived from an EMBL/GenBank/DDBJ whole genome shotgun (WGS) entry which is preliminary data.</text>
</comment>
<dbReference type="InterPro" id="IPR002885">
    <property type="entry name" value="PPR_rpt"/>
</dbReference>
<dbReference type="EMBL" id="VAHF01000010">
    <property type="protein sequence ID" value="TXG53071.1"/>
    <property type="molecule type" value="Genomic_DNA"/>
</dbReference>
<feature type="repeat" description="PPR" evidence="3">
    <location>
        <begin position="112"/>
        <end position="146"/>
    </location>
</feature>
<dbReference type="FunFam" id="1.25.40.10:FF:000442">
    <property type="entry name" value="Pentatricopeptide repeat-containing protein At3g49710"/>
    <property type="match status" value="1"/>
</dbReference>
<gene>
    <name evidence="4" type="ORF">EZV62_022240</name>
</gene>
<dbReference type="PANTHER" id="PTHR47926">
    <property type="entry name" value="PENTATRICOPEPTIDE REPEAT-CONTAINING PROTEIN"/>
    <property type="match status" value="1"/>
</dbReference>
<dbReference type="OrthoDB" id="1855397at2759"/>
<keyword evidence="2" id="KW-0677">Repeat</keyword>